<dbReference type="Proteomes" id="UP001165063">
    <property type="component" value="Unassembled WGS sequence"/>
</dbReference>
<dbReference type="OrthoDB" id="428577at2759"/>
<keyword evidence="4" id="KW-1185">Reference proteome</keyword>
<evidence type="ECO:0000313" key="3">
    <source>
        <dbReference type="EMBL" id="GMG31329.1"/>
    </source>
</evidence>
<feature type="compositionally biased region" description="Polar residues" evidence="1">
    <location>
        <begin position="505"/>
        <end position="519"/>
    </location>
</feature>
<evidence type="ECO:0000256" key="1">
    <source>
        <dbReference type="SAM" id="MobiDB-lite"/>
    </source>
</evidence>
<feature type="region of interest" description="Disordered" evidence="1">
    <location>
        <begin position="407"/>
        <end position="453"/>
    </location>
</feature>
<dbReference type="PROSITE" id="PS50053">
    <property type="entry name" value="UBIQUITIN_2"/>
    <property type="match status" value="2"/>
</dbReference>
<feature type="compositionally biased region" description="Low complexity" evidence="1">
    <location>
        <begin position="492"/>
        <end position="504"/>
    </location>
</feature>
<proteinExistence type="predicted"/>
<dbReference type="InterPro" id="IPR000626">
    <property type="entry name" value="Ubiquitin-like_dom"/>
</dbReference>
<gene>
    <name evidence="3" type="ORF">Amon01_000397700</name>
</gene>
<dbReference type="Gene3D" id="3.10.20.90">
    <property type="entry name" value="Phosphatidylinositol 3-kinase Catalytic Subunit, Chain A, domain 1"/>
    <property type="match status" value="2"/>
</dbReference>
<feature type="region of interest" description="Disordered" evidence="1">
    <location>
        <begin position="1"/>
        <end position="38"/>
    </location>
</feature>
<dbReference type="InterPro" id="IPR050158">
    <property type="entry name" value="Ubiquitin_ubiquitin-like"/>
</dbReference>
<dbReference type="CDD" id="cd17039">
    <property type="entry name" value="Ubl_ubiquitin_like"/>
    <property type="match status" value="2"/>
</dbReference>
<dbReference type="Pfam" id="PF00240">
    <property type="entry name" value="ubiquitin"/>
    <property type="match status" value="2"/>
</dbReference>
<name>A0A9W7DJX3_AMBMO</name>
<organism evidence="3 4">
    <name type="scientific">Ambrosiozyma monospora</name>
    <name type="common">Yeast</name>
    <name type="synonym">Endomycopsis monosporus</name>
    <dbReference type="NCBI Taxonomy" id="43982"/>
    <lineage>
        <taxon>Eukaryota</taxon>
        <taxon>Fungi</taxon>
        <taxon>Dikarya</taxon>
        <taxon>Ascomycota</taxon>
        <taxon>Saccharomycotina</taxon>
        <taxon>Pichiomycetes</taxon>
        <taxon>Pichiales</taxon>
        <taxon>Pichiaceae</taxon>
        <taxon>Ambrosiozyma</taxon>
    </lineage>
</organism>
<accession>A0A9W7DJX3</accession>
<dbReference type="AlphaFoldDB" id="A0A9W7DJX3"/>
<protein>
    <submittedName>
        <fullName evidence="3">Unnamed protein product</fullName>
    </submittedName>
</protein>
<comment type="caution">
    <text evidence="3">The sequence shown here is derived from an EMBL/GenBank/DDBJ whole genome shotgun (WGS) entry which is preliminary data.</text>
</comment>
<feature type="compositionally biased region" description="Polar residues" evidence="1">
    <location>
        <begin position="410"/>
        <end position="425"/>
    </location>
</feature>
<feature type="compositionally biased region" description="Low complexity" evidence="1">
    <location>
        <begin position="440"/>
        <end position="453"/>
    </location>
</feature>
<sequence length="898" mass="91556">MLLAPSSIISASPSGVPSAVHSSSAADAAGSSATGAPSVVLSPSISCVPSVSKAPSSIISVSPSGVPSAVHSSSAADAAGSSATGAPSVVLSPSISGVPSVSKAPSSIISASPSGVPSAVHSSSAADAAGSSATGAPSVVLSPSISGVPSVSKAPSSIISASASGVPSVVHSSSVADAVVSSTTGAPSVPCVTSVSRVPFSVISGAAPSDHSFARTISHPPTADSVPYVATGLNSPNSVPLNVSSAGSSHSGKLPAGLSRSGSVSAVLNRNVHSSVFAPLTPTGKSNVVIPPKSDMSATNNVFGHDADMNGSTSVGGVPVGSILGGPSNRNSVLSPNSITRTSVKSVSKLSPSTMEIISRRGSVAASFLASGSKESPNNGLLSPPSKTVGSRRLAASLLASRSASALRPGSNSLVQKTPSATRSLNGEEEDVEAFRKSVSRLPSRPHSRLSGSMVQSSNLKVFGGPILDDSSVHNSQSLAITALQPVTPAIPSSRPRSLVRSSSIGSQRHTSAGSKSPLLATSQAHLSTVSTKSPSYAGSLHHLSVPGVTHASVSGKSSSKAHLSQSIIKDTTSISLGKSAALYSSANLKSVGKGNIDQTSSVHSKLTTSVNKFSEHTSKSVTATGRQSAQALRMKKTRVSKEATIIINIKTISGRLIPVEVKPSDTIYQLKSIIQVVEGTPIPLQKLLVKSRKISRSFSEGGRKSDDYIINQLQDPRTISSYDLHDGTSIRLFQKFSTPTASAASVKVKQPAPVKAQLTNPLSIIKSRAASFSSYRSSNRSGAAGSNAGGESSVMSEELVPKKKLRPIQPSPDPSVHVFLKTLEDRKFVMNLKPTDTVYDVKSIVKKMQGVLIADQKLVYKGKVLPDSEKIANIKMNDSTLHLVTRSRRGPPPEGLE</sequence>
<dbReference type="EMBL" id="BSXU01001812">
    <property type="protein sequence ID" value="GMG31329.1"/>
    <property type="molecule type" value="Genomic_DNA"/>
</dbReference>
<feature type="domain" description="Ubiquitin-like" evidence="2">
    <location>
        <begin position="817"/>
        <end position="892"/>
    </location>
</feature>
<feature type="region of interest" description="Disordered" evidence="1">
    <location>
        <begin position="490"/>
        <end position="519"/>
    </location>
</feature>
<feature type="compositionally biased region" description="Low complexity" evidence="1">
    <location>
        <begin position="777"/>
        <end position="794"/>
    </location>
</feature>
<dbReference type="SMART" id="SM00213">
    <property type="entry name" value="UBQ"/>
    <property type="match status" value="2"/>
</dbReference>
<dbReference type="PANTHER" id="PTHR10666">
    <property type="entry name" value="UBIQUITIN"/>
    <property type="match status" value="1"/>
</dbReference>
<evidence type="ECO:0000313" key="4">
    <source>
        <dbReference type="Proteomes" id="UP001165063"/>
    </source>
</evidence>
<reference evidence="3" key="1">
    <citation type="submission" date="2023-04" db="EMBL/GenBank/DDBJ databases">
        <title>Ambrosiozyma monospora NBRC 1965.</title>
        <authorList>
            <person name="Ichikawa N."/>
            <person name="Sato H."/>
            <person name="Tonouchi N."/>
        </authorList>
    </citation>
    <scope>NUCLEOTIDE SEQUENCE</scope>
    <source>
        <strain evidence="3">NBRC 1965</strain>
    </source>
</reference>
<dbReference type="SUPFAM" id="SSF54236">
    <property type="entry name" value="Ubiquitin-like"/>
    <property type="match status" value="2"/>
</dbReference>
<feature type="domain" description="Ubiquitin-like" evidence="2">
    <location>
        <begin position="646"/>
        <end position="733"/>
    </location>
</feature>
<evidence type="ECO:0000259" key="2">
    <source>
        <dbReference type="PROSITE" id="PS50053"/>
    </source>
</evidence>
<dbReference type="InterPro" id="IPR029071">
    <property type="entry name" value="Ubiquitin-like_domsf"/>
</dbReference>
<feature type="region of interest" description="Disordered" evidence="1">
    <location>
        <begin position="777"/>
        <end position="797"/>
    </location>
</feature>